<reference evidence="2 3" key="1">
    <citation type="journal article" date="2025" name="Microbiol. Resour. Announc.">
        <title>Draft genome sequences for Neonectria magnoliae and Neonectria punicea, canker pathogens of Liriodendron tulipifera and Acer saccharum in West Virginia.</title>
        <authorList>
            <person name="Petronek H.M."/>
            <person name="Kasson M.T."/>
            <person name="Metheny A.M."/>
            <person name="Stauder C.M."/>
            <person name="Lovett B."/>
            <person name="Lynch S.C."/>
            <person name="Garnas J.R."/>
            <person name="Kasson L.R."/>
            <person name="Stajich J.E."/>
        </authorList>
    </citation>
    <scope>NUCLEOTIDE SEQUENCE [LARGE SCALE GENOMIC DNA]</scope>
    <source>
        <strain evidence="2 3">NRRL 64653</strain>
    </source>
</reference>
<dbReference type="Proteomes" id="UP001498476">
    <property type="component" value="Unassembled WGS sequence"/>
</dbReference>
<feature type="compositionally biased region" description="Acidic residues" evidence="1">
    <location>
        <begin position="27"/>
        <end position="39"/>
    </location>
</feature>
<feature type="compositionally biased region" description="Basic residues" evidence="1">
    <location>
        <begin position="60"/>
        <end position="72"/>
    </location>
</feature>
<feature type="compositionally biased region" description="Basic and acidic residues" evidence="1">
    <location>
        <begin position="98"/>
        <end position="113"/>
    </location>
</feature>
<keyword evidence="3" id="KW-1185">Reference proteome</keyword>
<evidence type="ECO:0000313" key="2">
    <source>
        <dbReference type="EMBL" id="KAK7413194.1"/>
    </source>
</evidence>
<evidence type="ECO:0000256" key="1">
    <source>
        <dbReference type="SAM" id="MobiDB-lite"/>
    </source>
</evidence>
<sequence length="463" mass="51517">MDVSTPHDPDGPHDVNEPIGPEGLSETSDENLSDGEDEPTIPPESPEQSESEAKDEPPTKRRRVLIRPKGQRRVPLTEVTDSVGSVDQADAVEDDGAEEPKDPMDMDPESEGRSINDVEMKRVRELEGELSMGLEPSITHDANTELHINPADLYEWESHIPTGSPESVRRHLQPFYTETGGRPASRDSKRIQQRNEARLALATRLGIPSTEFYFSIDDMALRWEGMPGLEKDSERGLLGSIETHPPPPPPLTNCASYEDNTPTNNDASARDMGMSGDYLDDETRTKVLEKIRQVTLRSSDWISLESDLSGSMGMHKRVMTERMGVISDDLIRPLYYLRQMVEQGEVGEQGDRLESLRGAPMLLMRAIGTAPTRTLERLDMKSPLPAGMLFTIQERVNEEVSFMMGALWAVMAIVNESNVDFVWSVVKTPLAKLVQSPFVTAQLELEDEVRQVVDAALESTGDL</sequence>
<gene>
    <name evidence="2" type="ORF">QQX98_007918</name>
</gene>
<feature type="region of interest" description="Disordered" evidence="1">
    <location>
        <begin position="1"/>
        <end position="113"/>
    </location>
</feature>
<name>A0ABR1GX02_9HYPO</name>
<dbReference type="EMBL" id="JAZAVJ010000136">
    <property type="protein sequence ID" value="KAK7413194.1"/>
    <property type="molecule type" value="Genomic_DNA"/>
</dbReference>
<proteinExistence type="predicted"/>
<feature type="compositionally biased region" description="Basic and acidic residues" evidence="1">
    <location>
        <begin position="1"/>
        <end position="16"/>
    </location>
</feature>
<comment type="caution">
    <text evidence="2">The sequence shown here is derived from an EMBL/GenBank/DDBJ whole genome shotgun (WGS) entry which is preliminary data.</text>
</comment>
<organism evidence="2 3">
    <name type="scientific">Neonectria punicea</name>
    <dbReference type="NCBI Taxonomy" id="979145"/>
    <lineage>
        <taxon>Eukaryota</taxon>
        <taxon>Fungi</taxon>
        <taxon>Dikarya</taxon>
        <taxon>Ascomycota</taxon>
        <taxon>Pezizomycotina</taxon>
        <taxon>Sordariomycetes</taxon>
        <taxon>Hypocreomycetidae</taxon>
        <taxon>Hypocreales</taxon>
        <taxon>Nectriaceae</taxon>
        <taxon>Neonectria</taxon>
    </lineage>
</organism>
<evidence type="ECO:0000313" key="3">
    <source>
        <dbReference type="Proteomes" id="UP001498476"/>
    </source>
</evidence>
<accession>A0ABR1GX02</accession>
<protein>
    <submittedName>
        <fullName evidence="2">Uncharacterized protein</fullName>
    </submittedName>
</protein>